<evidence type="ECO:0000313" key="1">
    <source>
        <dbReference type="EMBL" id="BAC20035.1"/>
    </source>
</evidence>
<accession>Q8H4E8</accession>
<evidence type="ECO:0000313" key="2">
    <source>
        <dbReference type="EMBL" id="BAC84460.1"/>
    </source>
</evidence>
<dbReference type="AlphaFoldDB" id="Q8H4E8"/>
<dbReference type="EMBL" id="AP005807">
    <property type="protein sequence ID" value="BAC84460.1"/>
    <property type="molecule type" value="Genomic_DNA"/>
</dbReference>
<reference evidence="3" key="4">
    <citation type="journal article" date="2008" name="Nucleic Acids Res.">
        <title>The rice annotation project database (RAP-DB): 2008 update.</title>
        <authorList>
            <consortium name="The rice annotation project (RAP)"/>
        </authorList>
    </citation>
    <scope>GENOME REANNOTATION</scope>
    <source>
        <strain evidence="3">cv. Nipponbare</strain>
    </source>
</reference>
<gene>
    <name evidence="1" type="primary">OJ2013_G04.122</name>
    <name evidence="2" type="ORF">OSJNBb0018H10.2</name>
</gene>
<evidence type="ECO:0000313" key="3">
    <source>
        <dbReference type="Proteomes" id="UP000000763"/>
    </source>
</evidence>
<reference evidence="1" key="1">
    <citation type="submission" date="2001-10" db="EMBL/GenBank/DDBJ databases">
        <title>Oryza sativa nipponbare(GA3) genomic DNA, chromosome 7, BAC clone:OJ2013_G04.</title>
        <authorList>
            <person name="Sasaki T."/>
            <person name="Matsumoto T."/>
            <person name="Yamamoto K."/>
        </authorList>
    </citation>
    <scope>NUCLEOTIDE SEQUENCE</scope>
</reference>
<reference evidence="3" key="3">
    <citation type="journal article" date="2005" name="Nature">
        <title>The map-based sequence of the rice genome.</title>
        <authorList>
            <consortium name="International rice genome sequencing project (IRGSP)"/>
            <person name="Matsumoto T."/>
            <person name="Wu J."/>
            <person name="Kanamori H."/>
            <person name="Katayose Y."/>
            <person name="Fujisawa M."/>
            <person name="Namiki N."/>
            <person name="Mizuno H."/>
            <person name="Yamamoto K."/>
            <person name="Antonio B.A."/>
            <person name="Baba T."/>
            <person name="Sakata K."/>
            <person name="Nagamura Y."/>
            <person name="Aoki H."/>
            <person name="Arikawa K."/>
            <person name="Arita K."/>
            <person name="Bito T."/>
            <person name="Chiden Y."/>
            <person name="Fujitsuka N."/>
            <person name="Fukunaka R."/>
            <person name="Hamada M."/>
            <person name="Harada C."/>
            <person name="Hayashi A."/>
            <person name="Hijishita S."/>
            <person name="Honda M."/>
            <person name="Hosokawa S."/>
            <person name="Ichikawa Y."/>
            <person name="Idonuma A."/>
            <person name="Iijima M."/>
            <person name="Ikeda M."/>
            <person name="Ikeno M."/>
            <person name="Ito K."/>
            <person name="Ito S."/>
            <person name="Ito T."/>
            <person name="Ito Y."/>
            <person name="Ito Y."/>
            <person name="Iwabuchi A."/>
            <person name="Kamiya K."/>
            <person name="Karasawa W."/>
            <person name="Kurita K."/>
            <person name="Katagiri S."/>
            <person name="Kikuta A."/>
            <person name="Kobayashi H."/>
            <person name="Kobayashi N."/>
            <person name="Machita K."/>
            <person name="Maehara T."/>
            <person name="Masukawa M."/>
            <person name="Mizubayashi T."/>
            <person name="Mukai Y."/>
            <person name="Nagasaki H."/>
            <person name="Nagata Y."/>
            <person name="Naito S."/>
            <person name="Nakashima M."/>
            <person name="Nakama Y."/>
            <person name="Nakamichi Y."/>
            <person name="Nakamura M."/>
            <person name="Meguro A."/>
            <person name="Negishi M."/>
            <person name="Ohta I."/>
            <person name="Ohta T."/>
            <person name="Okamoto M."/>
            <person name="Ono N."/>
            <person name="Saji S."/>
            <person name="Sakaguchi M."/>
            <person name="Sakai K."/>
            <person name="Shibata M."/>
            <person name="Shimokawa T."/>
            <person name="Song J."/>
            <person name="Takazaki Y."/>
            <person name="Terasawa K."/>
            <person name="Tsugane M."/>
            <person name="Tsuji K."/>
            <person name="Ueda S."/>
            <person name="Waki K."/>
            <person name="Yamagata H."/>
            <person name="Yamamoto M."/>
            <person name="Yamamoto S."/>
            <person name="Yamane H."/>
            <person name="Yoshiki S."/>
            <person name="Yoshihara R."/>
            <person name="Yukawa K."/>
            <person name="Zhong H."/>
            <person name="Yano M."/>
            <person name="Yuan Q."/>
            <person name="Ouyang S."/>
            <person name="Liu J."/>
            <person name="Jones K.M."/>
            <person name="Gansberger K."/>
            <person name="Moffat K."/>
            <person name="Hill J."/>
            <person name="Bera J."/>
            <person name="Fadrosh D."/>
            <person name="Jin S."/>
            <person name="Johri S."/>
            <person name="Kim M."/>
            <person name="Overton L."/>
            <person name="Reardon M."/>
            <person name="Tsitrin T."/>
            <person name="Vuong H."/>
            <person name="Weaver B."/>
            <person name="Ciecko A."/>
            <person name="Tallon L."/>
            <person name="Jackson J."/>
            <person name="Pai G."/>
            <person name="Aken S.V."/>
            <person name="Utterback T."/>
            <person name="Reidmuller S."/>
            <person name="Feldblyum T."/>
            <person name="Hsiao J."/>
            <person name="Zismann V."/>
            <person name="Iobst S."/>
            <person name="de Vazeille A.R."/>
            <person name="Buell C.R."/>
            <person name="Ying K."/>
            <person name="Li Y."/>
            <person name="Lu T."/>
            <person name="Huang Y."/>
            <person name="Zhao Q."/>
            <person name="Feng Q."/>
            <person name="Zhang L."/>
            <person name="Zhu J."/>
            <person name="Weng Q."/>
            <person name="Mu J."/>
            <person name="Lu Y."/>
            <person name="Fan D."/>
            <person name="Liu Y."/>
            <person name="Guan J."/>
            <person name="Zhang Y."/>
            <person name="Yu S."/>
            <person name="Liu X."/>
            <person name="Zhang Y."/>
            <person name="Hong G."/>
            <person name="Han B."/>
            <person name="Choisne N."/>
            <person name="Demange N."/>
            <person name="Orjeda G."/>
            <person name="Samain S."/>
            <person name="Cattolico L."/>
            <person name="Pelletier E."/>
            <person name="Couloux A."/>
            <person name="Segurens B."/>
            <person name="Wincker P."/>
            <person name="D'Hont A."/>
            <person name="Scarpelli C."/>
            <person name="Weissenbach J."/>
            <person name="Salanoubat M."/>
            <person name="Quetier F."/>
            <person name="Yu Y."/>
            <person name="Kim H.R."/>
            <person name="Rambo T."/>
            <person name="Currie J."/>
            <person name="Collura K."/>
            <person name="Luo M."/>
            <person name="Yang T."/>
            <person name="Ammiraju J.S.S."/>
            <person name="Engler F."/>
            <person name="Soderlund C."/>
            <person name="Wing R.A."/>
            <person name="Palmer L.E."/>
            <person name="de la Bastide M."/>
            <person name="Spiegel L."/>
            <person name="Nascimento L."/>
            <person name="Zutavern T."/>
            <person name="O'Shaughnessy A."/>
            <person name="Dike S."/>
            <person name="Dedhia N."/>
            <person name="Preston R."/>
            <person name="Balija V."/>
            <person name="McCombie W.R."/>
            <person name="Chow T."/>
            <person name="Chen H."/>
            <person name="Chung M."/>
            <person name="Chen C."/>
            <person name="Shaw J."/>
            <person name="Wu H."/>
            <person name="Hsiao K."/>
            <person name="Chao Y."/>
            <person name="Chu M."/>
            <person name="Cheng C."/>
            <person name="Hour A."/>
            <person name="Lee P."/>
            <person name="Lin S."/>
            <person name="Lin Y."/>
            <person name="Liou J."/>
            <person name="Liu S."/>
            <person name="Hsing Y."/>
            <person name="Raghuvanshi S."/>
            <person name="Mohanty A."/>
            <person name="Bharti A.K."/>
            <person name="Gaur A."/>
            <person name="Gupta V."/>
            <person name="Kumar D."/>
            <person name="Ravi V."/>
            <person name="Vij S."/>
            <person name="Kapur A."/>
            <person name="Khurana P."/>
            <person name="Khurana P."/>
            <person name="Khurana J.P."/>
            <person name="Tyagi A.K."/>
            <person name="Gaikwad K."/>
            <person name="Singh A."/>
            <person name="Dalal V."/>
            <person name="Srivastava S."/>
            <person name="Dixit A."/>
            <person name="Pal A.K."/>
            <person name="Ghazi I.A."/>
            <person name="Yadav M."/>
            <person name="Pandit A."/>
            <person name="Bhargava A."/>
            <person name="Sureshbabu K."/>
            <person name="Batra K."/>
            <person name="Sharma T.R."/>
            <person name="Mohapatra T."/>
            <person name="Singh N.K."/>
            <person name="Messing J."/>
            <person name="Nelson A.B."/>
            <person name="Fuks G."/>
            <person name="Kavchok S."/>
            <person name="Keizer G."/>
            <person name="Linton E."/>
            <person name="Llaca V."/>
            <person name="Song R."/>
            <person name="Tanyolac B."/>
            <person name="Young S."/>
            <person name="Ho-Il K."/>
            <person name="Hahn J.H."/>
            <person name="Sangsakoo G."/>
            <person name="Vanavichit A."/>
            <person name="de Mattos Luiz.A.T."/>
            <person name="Zimmer P.D."/>
            <person name="Malone G."/>
            <person name="Dellagostin O."/>
            <person name="de Oliveira A.C."/>
            <person name="Bevan M."/>
            <person name="Bancroft I."/>
            <person name="Minx P."/>
            <person name="Cordum H."/>
            <person name="Wilson R."/>
            <person name="Cheng Z."/>
            <person name="Jin W."/>
            <person name="Jiang J."/>
            <person name="Leong S.A."/>
            <person name="Iwama H."/>
            <person name="Gojobori T."/>
            <person name="Itoh T."/>
            <person name="Niimura Y."/>
            <person name="Fujii Y."/>
            <person name="Habara T."/>
            <person name="Sakai H."/>
            <person name="Sato Y."/>
            <person name="Wilson G."/>
            <person name="Kumar K."/>
            <person name="McCouch S."/>
            <person name="Juretic N."/>
            <person name="Hoen D."/>
            <person name="Wright S."/>
            <person name="Bruskiewich R."/>
            <person name="Bureau T."/>
            <person name="Miyao A."/>
            <person name="Hirochika H."/>
            <person name="Nishikawa T."/>
            <person name="Kadowaki K."/>
            <person name="Sugiura M."/>
            <person name="Burr B."/>
            <person name="Sasaki T."/>
        </authorList>
    </citation>
    <scope>NUCLEOTIDE SEQUENCE [LARGE SCALE GENOMIC DNA]</scope>
    <source>
        <strain evidence="3">cv. Nipponbare</strain>
    </source>
</reference>
<protein>
    <submittedName>
        <fullName evidence="1">Uncharacterized protein</fullName>
    </submittedName>
</protein>
<sequence length="96" mass="10335">MNKFETNSAACITTVIINRSMLPPGAQATYFGRLDEANCTPKVDQARQVERALRAATKQAFNPAIRREQPGRPGPCTLPLARTAFTCGVVGRGSLS</sequence>
<proteinExistence type="predicted"/>
<dbReference type="EMBL" id="AP004230">
    <property type="protein sequence ID" value="BAC20035.1"/>
    <property type="molecule type" value="Genomic_DNA"/>
</dbReference>
<dbReference type="Proteomes" id="UP000000763">
    <property type="component" value="Chromosome 7"/>
</dbReference>
<name>Q8H4E8_ORYSJ</name>
<reference evidence="2" key="2">
    <citation type="submission" date="2002-10" db="EMBL/GenBank/DDBJ databases">
        <title>Oryza sativa nipponbare(GA3) genomic DNA, chromosome 7, BAC clone:OSJNBb0018H10.</title>
        <authorList>
            <person name="Sasaki T."/>
            <person name="Matsumoto T."/>
            <person name="Katayose Y."/>
        </authorList>
    </citation>
    <scope>NUCLEOTIDE SEQUENCE</scope>
</reference>
<organism evidence="1 3">
    <name type="scientific">Oryza sativa subsp. japonica</name>
    <name type="common">Rice</name>
    <dbReference type="NCBI Taxonomy" id="39947"/>
    <lineage>
        <taxon>Eukaryota</taxon>
        <taxon>Viridiplantae</taxon>
        <taxon>Streptophyta</taxon>
        <taxon>Embryophyta</taxon>
        <taxon>Tracheophyta</taxon>
        <taxon>Spermatophyta</taxon>
        <taxon>Magnoliopsida</taxon>
        <taxon>Liliopsida</taxon>
        <taxon>Poales</taxon>
        <taxon>Poaceae</taxon>
        <taxon>BOP clade</taxon>
        <taxon>Oryzoideae</taxon>
        <taxon>Oryzeae</taxon>
        <taxon>Oryzinae</taxon>
        <taxon>Oryza</taxon>
        <taxon>Oryza sativa</taxon>
    </lineage>
</organism>